<dbReference type="OrthoDB" id="10981at2157"/>
<comment type="similarity">
    <text evidence="1">Belongs to the HMG-CoA reductase family.</text>
</comment>
<dbReference type="Gene3D" id="3.90.770.10">
    <property type="entry name" value="3-hydroxy-3-methylglutaryl-coenzyme A Reductase, Chain A, domain 2"/>
    <property type="match status" value="2"/>
</dbReference>
<dbReference type="NCBIfam" id="TIGR00532">
    <property type="entry name" value="HMG_CoA_R_NAD"/>
    <property type="match status" value="1"/>
</dbReference>
<dbReference type="GeneID" id="8739962"/>
<dbReference type="EC" id="1.1.1.88" evidence="3"/>
<evidence type="ECO:0000256" key="1">
    <source>
        <dbReference type="ARBA" id="ARBA00007661"/>
    </source>
</evidence>
<dbReference type="InterPro" id="IPR009023">
    <property type="entry name" value="HMG_CoA_Rdtase_NAD(P)-bd_sf"/>
</dbReference>
<dbReference type="InterPro" id="IPR002202">
    <property type="entry name" value="HMG_CoA_Rdtase"/>
</dbReference>
<dbReference type="GO" id="GO:0004420">
    <property type="term" value="F:hydroxymethylglutaryl-CoA reductase (NADPH) activity"/>
    <property type="evidence" value="ECO:0007669"/>
    <property type="project" value="InterPro"/>
</dbReference>
<gene>
    <name evidence="3" type="ordered locus">Arcpr_1276</name>
</gene>
<dbReference type="GO" id="GO:0015936">
    <property type="term" value="P:coenzyme A metabolic process"/>
    <property type="evidence" value="ECO:0007669"/>
    <property type="project" value="InterPro"/>
</dbReference>
<dbReference type="eggNOG" id="arCOG04260">
    <property type="taxonomic scope" value="Archaea"/>
</dbReference>
<accession>D2RDY4</accession>
<dbReference type="EMBL" id="CP001857">
    <property type="protein sequence ID" value="ADB58328.1"/>
    <property type="molecule type" value="Genomic_DNA"/>
</dbReference>
<dbReference type="PRINTS" id="PR00071">
    <property type="entry name" value="HMGCOARDTASE"/>
</dbReference>
<evidence type="ECO:0000313" key="3">
    <source>
        <dbReference type="EMBL" id="ADB58328.1"/>
    </source>
</evidence>
<dbReference type="PANTHER" id="PTHR10572:SF24">
    <property type="entry name" value="3-HYDROXY-3-METHYLGLUTARYL-COENZYME A REDUCTASE"/>
    <property type="match status" value="1"/>
</dbReference>
<dbReference type="RefSeq" id="WP_012940664.1">
    <property type="nucleotide sequence ID" value="NC_013741.1"/>
</dbReference>
<dbReference type="PANTHER" id="PTHR10572">
    <property type="entry name" value="3-HYDROXY-3-METHYLGLUTARYL-COENZYME A REDUCTASE"/>
    <property type="match status" value="1"/>
</dbReference>
<dbReference type="CDD" id="cd00644">
    <property type="entry name" value="HMG-CoA_reductase_classII"/>
    <property type="match status" value="1"/>
</dbReference>
<protein>
    <submittedName>
        <fullName evidence="3">Hydroxymethylglutaryl-CoA reductase, degradative</fullName>
        <ecNumber evidence="3">1.1.1.88</ecNumber>
    </submittedName>
</protein>
<dbReference type="HOGENOM" id="CLU_033422_0_0_2"/>
<dbReference type="PROSITE" id="PS50065">
    <property type="entry name" value="HMG_COA_REDUCTASE_4"/>
    <property type="match status" value="1"/>
</dbReference>
<proteinExistence type="inferred from homology"/>
<dbReference type="SUPFAM" id="SSF55035">
    <property type="entry name" value="NAD-binding domain of HMG-CoA reductase"/>
    <property type="match status" value="1"/>
</dbReference>
<dbReference type="PROSITE" id="PS01192">
    <property type="entry name" value="HMG_COA_REDUCTASE_3"/>
    <property type="match status" value="1"/>
</dbReference>
<reference evidence="3 4" key="1">
    <citation type="journal article" date="2010" name="Stand. Genomic Sci.">
        <title>Complete genome sequence of Archaeoglobus profundus type strain (AV18).</title>
        <authorList>
            <person name="von Jan M."/>
            <person name="Lapidus A."/>
            <person name="Del Rio T.G."/>
            <person name="Copeland A."/>
            <person name="Tice H."/>
            <person name="Cheng J.F."/>
            <person name="Lucas S."/>
            <person name="Chen F."/>
            <person name="Nolan M."/>
            <person name="Goodwin L."/>
            <person name="Han C."/>
            <person name="Pitluck S."/>
            <person name="Liolios K."/>
            <person name="Ivanova N."/>
            <person name="Mavromatis K."/>
            <person name="Ovchinnikova G."/>
            <person name="Chertkov O."/>
            <person name="Pati A."/>
            <person name="Chen A."/>
            <person name="Palaniappan K."/>
            <person name="Land M."/>
            <person name="Hauser L."/>
            <person name="Chang Y.J."/>
            <person name="Jeffries C.D."/>
            <person name="Saunders E."/>
            <person name="Brettin T."/>
            <person name="Detter J.C."/>
            <person name="Chain P."/>
            <person name="Eichinger K."/>
            <person name="Huber H."/>
            <person name="Spring S."/>
            <person name="Rohde M."/>
            <person name="Goker M."/>
            <person name="Wirth R."/>
            <person name="Woyke T."/>
            <person name="Bristow J."/>
            <person name="Eisen J.A."/>
            <person name="Markowitz V."/>
            <person name="Hugenholtz P."/>
            <person name="Kyrpides N.C."/>
            <person name="Klenk H.P."/>
        </authorList>
    </citation>
    <scope>NUCLEOTIDE SEQUENCE [LARGE SCALE GENOMIC DNA]</scope>
    <source>
        <strain evidence="4">DSM 5631 / JCM 9629 / NBRC 100127 / Av18</strain>
    </source>
</reference>
<sequence length="413" mass="44841">MKTSRLSGFYKLSIDERLKIVRDFADLSDEEVELLKTSKIGLDKADAMIENVIGTFELPIGIATNFLIDGKDYLVPMVIEEPSVVAAASHGAKIARVKGGFSTLYTGSIMIGQIQVLTDNPHSAKFEVLKHKDEIIEKANEIESSIVKLGGGCKDLTVRVFDNMIVVHLLIDVKDAMGANFINSVCERIAPFIERITGGKVLLRILSNLCPQRLAIAKAVFDKKAVGGEEVVEGIIKAYELAKVDIYRCATHNKGIMNGVCAVLIATGNDFRAVESACYAYSAMQGFKPLTHYEINEDGDLVGYIELPMSVGVVGGAKANPLARICLKILGVKSAEELARVIASVGLAQNFAALRALVTEGIQRGHMELHARGLALSVGAKGDEVEKVVERMLKEGKISMSKAKEILERLRQK</sequence>
<name>D2RDY4_ARCPA</name>
<keyword evidence="2 3" id="KW-0560">Oxidoreductase</keyword>
<dbReference type="InterPro" id="IPR009029">
    <property type="entry name" value="HMG_CoA_Rdtase_sub-bd_dom_sf"/>
</dbReference>
<dbReference type="InterPro" id="IPR004553">
    <property type="entry name" value="HMG_CoA_Rdtase_bac-typ"/>
</dbReference>
<dbReference type="InterPro" id="IPR023076">
    <property type="entry name" value="HMG_CoA_Rdtase_CS"/>
</dbReference>
<dbReference type="Gene3D" id="1.10.8.660">
    <property type="match status" value="1"/>
</dbReference>
<dbReference type="STRING" id="572546.Arcpr_1276"/>
<dbReference type="PaxDb" id="572546-Arcpr_1276"/>
<dbReference type="KEGG" id="apo:Arcpr_1276"/>
<dbReference type="AlphaFoldDB" id="D2RDY4"/>
<keyword evidence="4" id="KW-1185">Reference proteome</keyword>
<dbReference type="SUPFAM" id="SSF56542">
    <property type="entry name" value="Substrate-binding domain of HMG-CoA reductase"/>
    <property type="match status" value="1"/>
</dbReference>
<dbReference type="InterPro" id="IPR023074">
    <property type="entry name" value="HMG_CoA_Rdtase_cat_sf"/>
</dbReference>
<dbReference type="GO" id="GO:0140643">
    <property type="term" value="F:hydroxymethylglutaryl-CoA reductase (NADH) activity"/>
    <property type="evidence" value="ECO:0007669"/>
    <property type="project" value="UniProtKB-EC"/>
</dbReference>
<evidence type="ECO:0000313" key="4">
    <source>
        <dbReference type="Proteomes" id="UP000001901"/>
    </source>
</evidence>
<organism evidence="3 4">
    <name type="scientific">Archaeoglobus profundus (strain DSM 5631 / JCM 9629 / NBRC 100127 / Av18)</name>
    <dbReference type="NCBI Taxonomy" id="572546"/>
    <lineage>
        <taxon>Archaea</taxon>
        <taxon>Methanobacteriati</taxon>
        <taxon>Methanobacteriota</taxon>
        <taxon>Archaeoglobi</taxon>
        <taxon>Archaeoglobales</taxon>
        <taxon>Archaeoglobaceae</taxon>
        <taxon>Archaeoglobus</taxon>
    </lineage>
</organism>
<dbReference type="Proteomes" id="UP000001901">
    <property type="component" value="Chromosome"/>
</dbReference>
<dbReference type="Pfam" id="PF00368">
    <property type="entry name" value="HMG-CoA_red"/>
    <property type="match status" value="1"/>
</dbReference>
<evidence type="ECO:0000256" key="2">
    <source>
        <dbReference type="ARBA" id="ARBA00023002"/>
    </source>
</evidence>